<gene>
    <name evidence="6" type="ORF">SAMN05421791_1063</name>
</gene>
<keyword evidence="2 6" id="KW-0808">Transferase</keyword>
<dbReference type="EMBL" id="FNCK01000006">
    <property type="protein sequence ID" value="SDG34170.1"/>
    <property type="molecule type" value="Genomic_DNA"/>
</dbReference>
<dbReference type="AlphaFoldDB" id="A0A1G7TI04"/>
<dbReference type="Gene3D" id="3.30.750.80">
    <property type="entry name" value="RNA methyltransferase domain (HRMD) like"/>
    <property type="match status" value="1"/>
</dbReference>
<feature type="domain" description="RlmI-like PUA" evidence="5">
    <location>
        <begin position="5"/>
        <end position="68"/>
    </location>
</feature>
<dbReference type="InterPro" id="IPR036974">
    <property type="entry name" value="PUA_sf"/>
</dbReference>
<name>A0A1G7TI04_9LACT</name>
<dbReference type="Pfam" id="PF10672">
    <property type="entry name" value="Methyltrans_SAM"/>
    <property type="match status" value="1"/>
</dbReference>
<dbReference type="InterPro" id="IPR041532">
    <property type="entry name" value="RlmI-like_PUA"/>
</dbReference>
<evidence type="ECO:0000256" key="1">
    <source>
        <dbReference type="ARBA" id="ARBA00022603"/>
    </source>
</evidence>
<evidence type="ECO:0000256" key="3">
    <source>
        <dbReference type="ARBA" id="ARBA00022691"/>
    </source>
</evidence>
<dbReference type="GO" id="GO:0008168">
    <property type="term" value="F:methyltransferase activity"/>
    <property type="evidence" value="ECO:0007669"/>
    <property type="project" value="UniProtKB-KW"/>
</dbReference>
<dbReference type="SUPFAM" id="SSF88697">
    <property type="entry name" value="PUA domain-like"/>
    <property type="match status" value="1"/>
</dbReference>
<dbReference type="InterPro" id="IPR019614">
    <property type="entry name" value="SAM-dep_methyl-trfase"/>
</dbReference>
<dbReference type="RefSeq" id="WP_090290015.1">
    <property type="nucleotide sequence ID" value="NZ_FNCK01000006.1"/>
</dbReference>
<protein>
    <submittedName>
        <fullName evidence="6">23S rRNA (Cytosine1962-C5)-methyltransferase</fullName>
    </submittedName>
</protein>
<dbReference type="Gene3D" id="3.40.50.150">
    <property type="entry name" value="Vaccinia Virus protein VP39"/>
    <property type="match status" value="1"/>
</dbReference>
<reference evidence="6 7" key="1">
    <citation type="submission" date="2016-10" db="EMBL/GenBank/DDBJ databases">
        <authorList>
            <person name="de Groot N.N."/>
        </authorList>
    </citation>
    <scope>NUCLEOTIDE SEQUENCE [LARGE SCALE GENOMIC DNA]</scope>
    <source>
        <strain evidence="6 7">ATCC BAA-466</strain>
    </source>
</reference>
<dbReference type="SUPFAM" id="SSF53335">
    <property type="entry name" value="S-adenosyl-L-methionine-dependent methyltransferases"/>
    <property type="match status" value="1"/>
</dbReference>
<evidence type="ECO:0000313" key="7">
    <source>
        <dbReference type="Proteomes" id="UP000199708"/>
    </source>
</evidence>
<evidence type="ECO:0000259" key="4">
    <source>
        <dbReference type="Pfam" id="PF10672"/>
    </source>
</evidence>
<dbReference type="GO" id="GO:0003723">
    <property type="term" value="F:RNA binding"/>
    <property type="evidence" value="ECO:0007669"/>
    <property type="project" value="InterPro"/>
</dbReference>
<proteinExistence type="predicted"/>
<dbReference type="PANTHER" id="PTHR43042">
    <property type="entry name" value="SAM-DEPENDENT METHYLTRANSFERASE"/>
    <property type="match status" value="1"/>
</dbReference>
<evidence type="ECO:0000313" key="6">
    <source>
        <dbReference type="EMBL" id="SDG34170.1"/>
    </source>
</evidence>
<dbReference type="Pfam" id="PF17785">
    <property type="entry name" value="PUA_3"/>
    <property type="match status" value="1"/>
</dbReference>
<dbReference type="InterPro" id="IPR029063">
    <property type="entry name" value="SAM-dependent_MTases_sf"/>
</dbReference>
<dbReference type="OrthoDB" id="9805492at2"/>
<dbReference type="PANTHER" id="PTHR43042:SF3">
    <property type="entry name" value="RIBOSOMAL RNA LARGE SUBUNIT METHYLTRANSFERASE YWBD-RELATED"/>
    <property type="match status" value="1"/>
</dbReference>
<dbReference type="Proteomes" id="UP000199708">
    <property type="component" value="Unassembled WGS sequence"/>
</dbReference>
<dbReference type="InterPro" id="IPR015947">
    <property type="entry name" value="PUA-like_sf"/>
</dbReference>
<feature type="domain" description="S-adenosylmethionine-dependent methyltransferase" evidence="4">
    <location>
        <begin position="183"/>
        <end position="391"/>
    </location>
</feature>
<dbReference type="CDD" id="cd11572">
    <property type="entry name" value="RlmI_M_like"/>
    <property type="match status" value="1"/>
</dbReference>
<dbReference type="Gene3D" id="2.30.130.10">
    <property type="entry name" value="PUA domain"/>
    <property type="match status" value="1"/>
</dbReference>
<keyword evidence="1 6" id="KW-0489">Methyltransferase</keyword>
<evidence type="ECO:0000256" key="2">
    <source>
        <dbReference type="ARBA" id="ARBA00022679"/>
    </source>
</evidence>
<dbReference type="CDD" id="cd02440">
    <property type="entry name" value="AdoMet_MTases"/>
    <property type="match status" value="1"/>
</dbReference>
<evidence type="ECO:0000259" key="5">
    <source>
        <dbReference type="Pfam" id="PF17785"/>
    </source>
</evidence>
<accession>A0A1G7TI04</accession>
<organism evidence="6 7">
    <name type="scientific">Facklamia miroungae</name>
    <dbReference type="NCBI Taxonomy" id="120956"/>
    <lineage>
        <taxon>Bacteria</taxon>
        <taxon>Bacillati</taxon>
        <taxon>Bacillota</taxon>
        <taxon>Bacilli</taxon>
        <taxon>Lactobacillales</taxon>
        <taxon>Aerococcaceae</taxon>
        <taxon>Facklamia</taxon>
    </lineage>
</organism>
<dbReference type="GO" id="GO:0032259">
    <property type="term" value="P:methylation"/>
    <property type="evidence" value="ECO:0007669"/>
    <property type="project" value="UniProtKB-KW"/>
</dbReference>
<keyword evidence="7" id="KW-1185">Reference proteome</keyword>
<keyword evidence="3" id="KW-0949">S-adenosyl-L-methionine</keyword>
<dbReference type="STRING" id="120956.SAMN05421791_1063"/>
<sequence>MKYFYIKAFASRRIQAGEKLLLLEDFEDSYDIEDAPEGMIIFIADREHHFKGQAVIGRQNKGFAWVFSLNHEDLWSKELFRLYLEEAIEHRQLLFNDPTTTGFRLFNGEGDGIGGLSIDWYDHFIQINWYSRGAYKYKDWWIENLLESTINVEGIYETKRFDLDSTEEAICHVTGKKASQPIIIKERERNYAVYLGEDWMTGIFFDQREVRQFVQEQAQGMSVLNLFSYTGAFSIAAGLGGASKTTSVDVANRSFDLTKENLSINDLKTNNDWNEIRIMDVFDYIDYAKRTSKDFDMVICDPPSFARTKKYVFSAITDYLNLAIDLFRITKPGGLCILSTNHSNYTKEKFIEDMNEAGRLSGKKVQLIQSFGLPDDYPTSEDPSSAYLKVLVYYCAE</sequence>